<protein>
    <submittedName>
        <fullName evidence="1">Uncharacterized protein</fullName>
    </submittedName>
</protein>
<comment type="caution">
    <text evidence="1">The sequence shown here is derived from an EMBL/GenBank/DDBJ whole genome shotgun (WGS) entry which is preliminary data.</text>
</comment>
<evidence type="ECO:0000313" key="2">
    <source>
        <dbReference type="Proteomes" id="UP000299102"/>
    </source>
</evidence>
<reference evidence="1 2" key="1">
    <citation type="journal article" date="2019" name="Commun. Biol.">
        <title>The bagworm genome reveals a unique fibroin gene that provides high tensile strength.</title>
        <authorList>
            <person name="Kono N."/>
            <person name="Nakamura H."/>
            <person name="Ohtoshi R."/>
            <person name="Tomita M."/>
            <person name="Numata K."/>
            <person name="Arakawa K."/>
        </authorList>
    </citation>
    <scope>NUCLEOTIDE SEQUENCE [LARGE SCALE GENOMIC DNA]</scope>
</reference>
<dbReference type="EMBL" id="BGZK01001925">
    <property type="protein sequence ID" value="GBP88350.1"/>
    <property type="molecule type" value="Genomic_DNA"/>
</dbReference>
<accession>A0A4C1ZKD6</accession>
<gene>
    <name evidence="1" type="ORF">EVAR_61950_1</name>
</gene>
<sequence length="134" mass="14624">MFLTTSEAPPPQSFYTRLGYSSLEAFNVGLPQTDGYLLSVTTSRISGCIAANIITCSSDTLNDNGLDWTGAKCTTEKRPVQGRHRPDARDATSRAQIIFSGDVSELCNLAKGKLAGRRAERPPSLWEKLSSARW</sequence>
<dbReference type="AlphaFoldDB" id="A0A4C1ZKD6"/>
<organism evidence="1 2">
    <name type="scientific">Eumeta variegata</name>
    <name type="common">Bagworm moth</name>
    <name type="synonym">Eumeta japonica</name>
    <dbReference type="NCBI Taxonomy" id="151549"/>
    <lineage>
        <taxon>Eukaryota</taxon>
        <taxon>Metazoa</taxon>
        <taxon>Ecdysozoa</taxon>
        <taxon>Arthropoda</taxon>
        <taxon>Hexapoda</taxon>
        <taxon>Insecta</taxon>
        <taxon>Pterygota</taxon>
        <taxon>Neoptera</taxon>
        <taxon>Endopterygota</taxon>
        <taxon>Lepidoptera</taxon>
        <taxon>Glossata</taxon>
        <taxon>Ditrysia</taxon>
        <taxon>Tineoidea</taxon>
        <taxon>Psychidae</taxon>
        <taxon>Oiketicinae</taxon>
        <taxon>Eumeta</taxon>
    </lineage>
</organism>
<dbReference type="Proteomes" id="UP000299102">
    <property type="component" value="Unassembled WGS sequence"/>
</dbReference>
<keyword evidence="2" id="KW-1185">Reference proteome</keyword>
<evidence type="ECO:0000313" key="1">
    <source>
        <dbReference type="EMBL" id="GBP88350.1"/>
    </source>
</evidence>
<name>A0A4C1ZKD6_EUMVA</name>
<proteinExistence type="predicted"/>